<evidence type="ECO:0000313" key="3">
    <source>
        <dbReference type="Proteomes" id="UP001501175"/>
    </source>
</evidence>
<evidence type="ECO:0008006" key="4">
    <source>
        <dbReference type="Google" id="ProtNLM"/>
    </source>
</evidence>
<dbReference type="Proteomes" id="UP001501175">
    <property type="component" value="Unassembled WGS sequence"/>
</dbReference>
<reference evidence="3" key="1">
    <citation type="journal article" date="2019" name="Int. J. Syst. Evol. Microbiol.">
        <title>The Global Catalogue of Microorganisms (GCM) 10K type strain sequencing project: providing services to taxonomists for standard genome sequencing and annotation.</title>
        <authorList>
            <consortium name="The Broad Institute Genomics Platform"/>
            <consortium name="The Broad Institute Genome Sequencing Center for Infectious Disease"/>
            <person name="Wu L."/>
            <person name="Ma J."/>
        </authorList>
    </citation>
    <scope>NUCLEOTIDE SEQUENCE [LARGE SCALE GENOMIC DNA]</scope>
    <source>
        <strain evidence="3">JCM 17927</strain>
    </source>
</reference>
<name>A0ABP8MS20_9BACT</name>
<organism evidence="2 3">
    <name type="scientific">Nibrella saemangeumensis</name>
    <dbReference type="NCBI Taxonomy" id="1084526"/>
    <lineage>
        <taxon>Bacteria</taxon>
        <taxon>Pseudomonadati</taxon>
        <taxon>Bacteroidota</taxon>
        <taxon>Cytophagia</taxon>
        <taxon>Cytophagales</taxon>
        <taxon>Spirosomataceae</taxon>
        <taxon>Nibrella</taxon>
    </lineage>
</organism>
<feature type="signal peptide" evidence="1">
    <location>
        <begin position="1"/>
        <end position="26"/>
    </location>
</feature>
<gene>
    <name evidence="2" type="ORF">GCM10023189_22720</name>
</gene>
<accession>A0ABP8MS20</accession>
<comment type="caution">
    <text evidence="2">The sequence shown here is derived from an EMBL/GenBank/DDBJ whole genome shotgun (WGS) entry which is preliminary data.</text>
</comment>
<evidence type="ECO:0000256" key="1">
    <source>
        <dbReference type="SAM" id="SignalP"/>
    </source>
</evidence>
<evidence type="ECO:0000313" key="2">
    <source>
        <dbReference type="EMBL" id="GAA4455180.1"/>
    </source>
</evidence>
<feature type="chain" id="PRO_5045628378" description="Alginate lyase" evidence="1">
    <location>
        <begin position="27"/>
        <end position="571"/>
    </location>
</feature>
<dbReference type="RefSeq" id="WP_345243531.1">
    <property type="nucleotide sequence ID" value="NZ_BAABHD010000024.1"/>
</dbReference>
<keyword evidence="1" id="KW-0732">Signal</keyword>
<keyword evidence="3" id="KW-1185">Reference proteome</keyword>
<protein>
    <recommendedName>
        <fullName evidence="4">Alginate lyase</fullName>
    </recommendedName>
</protein>
<proteinExistence type="predicted"/>
<dbReference type="EMBL" id="BAABHD010000024">
    <property type="protein sequence ID" value="GAA4455180.1"/>
    <property type="molecule type" value="Genomic_DNA"/>
</dbReference>
<sequence length="571" mass="63425">MHRRTFVGVGAASLGLLPLLPTFTFADPQPVAKESKPAWLLELIKLNDQHLSQSRTYRITEPGNPAFGGFIDGDDIPNPHSTTGFVRQAACSIACPESSFYRSKELLAEVGPAVQALLKMQHDDGTIDLLSTNFHSTPDTGFLVKRLVPAYTLLERSGTPGREPVLAALKTFLLRGGEALSAGGIHTPNHRWVVCAALTKLQERWPNPRYLNRIEEWLSEHIDMDADGQYNERSTLIYSPLTNRLLITIAKGLNKPELLGYVRRNLAMTLYYLHPNGEVVTEASGRQDKALVGTPEGYYYACRYMALLDKDGQMAAMCRLIEQNGLPKLVGFLDYFLEDPAFWNELPAASPLPTNYVKEFSRSGLVRIRRGNWDSTILSANPVWLTFSRGKAMLQGMRVAASFFGKGQFQTEKITREGNSWVLTQSLDGPYFQPFSKENIAEDGDWEKMPRDKRRQSEVQRLDSKVTLTETADGMEVQIALTGTDGVPVALELIFRPGGSFTGVLPHPTRDKAFLLKESAGTYAFQGDTITFGPGLAQHKNVQLRGALPAMDAPTVYLTGFTPFRHTIRLS</sequence>